<reference evidence="1" key="1">
    <citation type="submission" date="2023-03" db="EMBL/GenBank/DDBJ databases">
        <title>Massive genome expansion in bonnet fungi (Mycena s.s.) driven by repeated elements and novel gene families across ecological guilds.</title>
        <authorList>
            <consortium name="Lawrence Berkeley National Laboratory"/>
            <person name="Harder C.B."/>
            <person name="Miyauchi S."/>
            <person name="Viragh M."/>
            <person name="Kuo A."/>
            <person name="Thoen E."/>
            <person name="Andreopoulos B."/>
            <person name="Lu D."/>
            <person name="Skrede I."/>
            <person name="Drula E."/>
            <person name="Henrissat B."/>
            <person name="Morin E."/>
            <person name="Kohler A."/>
            <person name="Barry K."/>
            <person name="LaButti K."/>
            <person name="Morin E."/>
            <person name="Salamov A."/>
            <person name="Lipzen A."/>
            <person name="Mereny Z."/>
            <person name="Hegedus B."/>
            <person name="Baldrian P."/>
            <person name="Stursova M."/>
            <person name="Weitz H."/>
            <person name="Taylor A."/>
            <person name="Grigoriev I.V."/>
            <person name="Nagy L.G."/>
            <person name="Martin F."/>
            <person name="Kauserud H."/>
        </authorList>
    </citation>
    <scope>NUCLEOTIDE SEQUENCE</scope>
    <source>
        <strain evidence="1">CBHHK188m</strain>
    </source>
</reference>
<dbReference type="Proteomes" id="UP001215280">
    <property type="component" value="Unassembled WGS sequence"/>
</dbReference>
<protein>
    <submittedName>
        <fullName evidence="1">Uncharacterized protein</fullName>
    </submittedName>
</protein>
<evidence type="ECO:0000313" key="2">
    <source>
        <dbReference type="Proteomes" id="UP001215280"/>
    </source>
</evidence>
<accession>A0AAD7K619</accession>
<keyword evidence="2" id="KW-1185">Reference proteome</keyword>
<dbReference type="AlphaFoldDB" id="A0AAD7K619"/>
<evidence type="ECO:0000313" key="1">
    <source>
        <dbReference type="EMBL" id="KAJ7777896.1"/>
    </source>
</evidence>
<name>A0AAD7K619_9AGAR</name>
<proteinExistence type="predicted"/>
<comment type="caution">
    <text evidence="1">The sequence shown here is derived from an EMBL/GenBank/DDBJ whole genome shotgun (WGS) entry which is preliminary data.</text>
</comment>
<dbReference type="EMBL" id="JARJLG010000009">
    <property type="protein sequence ID" value="KAJ7777896.1"/>
    <property type="molecule type" value="Genomic_DNA"/>
</dbReference>
<gene>
    <name evidence="1" type="ORF">DFH07DRAFT_766126</name>
</gene>
<organism evidence="1 2">
    <name type="scientific">Mycena maculata</name>
    <dbReference type="NCBI Taxonomy" id="230809"/>
    <lineage>
        <taxon>Eukaryota</taxon>
        <taxon>Fungi</taxon>
        <taxon>Dikarya</taxon>
        <taxon>Basidiomycota</taxon>
        <taxon>Agaricomycotina</taxon>
        <taxon>Agaricomycetes</taxon>
        <taxon>Agaricomycetidae</taxon>
        <taxon>Agaricales</taxon>
        <taxon>Marasmiineae</taxon>
        <taxon>Mycenaceae</taxon>
        <taxon>Mycena</taxon>
    </lineage>
</organism>
<sequence length="119" mass="13247">MDVGTGYGISRPAPNLFLLCRWIGWLSNLSGASKEFSVFQHLCVKRLVGQWAAPFSFLWPWVHSLPFLTAPLRNSSASTLPQADWYKSGQTTQVRGEFEILSGADHGIKVAVQLRSILE</sequence>